<dbReference type="GO" id="GO:0005829">
    <property type="term" value="C:cytosol"/>
    <property type="evidence" value="ECO:0007669"/>
    <property type="project" value="TreeGrafter"/>
</dbReference>
<dbReference type="InterPro" id="IPR036390">
    <property type="entry name" value="WH_DNA-bd_sf"/>
</dbReference>
<dbReference type="Gene3D" id="1.10.10.10">
    <property type="entry name" value="Winged helix-like DNA-binding domain superfamily/Winged helix DNA-binding domain"/>
    <property type="match status" value="1"/>
</dbReference>
<protein>
    <submittedName>
        <fullName evidence="6">LysR family transcriptional regulator</fullName>
    </submittedName>
</protein>
<organism evidence="6 7">
    <name type="scientific">Pseudacidovorax intermedius</name>
    <dbReference type="NCBI Taxonomy" id="433924"/>
    <lineage>
        <taxon>Bacteria</taxon>
        <taxon>Pseudomonadati</taxon>
        <taxon>Pseudomonadota</taxon>
        <taxon>Betaproteobacteria</taxon>
        <taxon>Burkholderiales</taxon>
        <taxon>Comamonadaceae</taxon>
        <taxon>Pseudacidovorax</taxon>
    </lineage>
</organism>
<gene>
    <name evidence="6" type="ORF">NS331_06915</name>
</gene>
<evidence type="ECO:0000256" key="2">
    <source>
        <dbReference type="ARBA" id="ARBA00023015"/>
    </source>
</evidence>
<feature type="domain" description="HTH lysR-type" evidence="5">
    <location>
        <begin position="1"/>
        <end position="60"/>
    </location>
</feature>
<dbReference type="SUPFAM" id="SSF53850">
    <property type="entry name" value="Periplasmic binding protein-like II"/>
    <property type="match status" value="1"/>
</dbReference>
<dbReference type="PANTHER" id="PTHR30419:SF8">
    <property type="entry name" value="NITROGEN ASSIMILATION TRANSCRIPTIONAL ACTIVATOR-RELATED"/>
    <property type="match status" value="1"/>
</dbReference>
<dbReference type="SUPFAM" id="SSF46785">
    <property type="entry name" value="Winged helix' DNA-binding domain"/>
    <property type="match status" value="1"/>
</dbReference>
<dbReference type="RefSeq" id="WP_058641265.1">
    <property type="nucleotide sequence ID" value="NZ_LDSL01000047.1"/>
</dbReference>
<proteinExistence type="inferred from homology"/>
<dbReference type="PANTHER" id="PTHR30419">
    <property type="entry name" value="HTH-TYPE TRANSCRIPTIONAL REGULATOR YBHD"/>
    <property type="match status" value="1"/>
</dbReference>
<comment type="caution">
    <text evidence="6">The sequence shown here is derived from an EMBL/GenBank/DDBJ whole genome shotgun (WGS) entry which is preliminary data.</text>
</comment>
<evidence type="ECO:0000259" key="5">
    <source>
        <dbReference type="PROSITE" id="PS50931"/>
    </source>
</evidence>
<dbReference type="GO" id="GO:0003677">
    <property type="term" value="F:DNA binding"/>
    <property type="evidence" value="ECO:0007669"/>
    <property type="project" value="UniProtKB-KW"/>
</dbReference>
<evidence type="ECO:0000256" key="1">
    <source>
        <dbReference type="ARBA" id="ARBA00009437"/>
    </source>
</evidence>
<dbReference type="Proteomes" id="UP000072741">
    <property type="component" value="Unassembled WGS sequence"/>
</dbReference>
<sequence length="299" mass="32376">MNLTMRQIRAFLSVAQAGSFTRAAERVHMTQAGLSILVREVEKQLGARLFDRTTRAVQLTEAGRRFAAVAENVLQQLDDAGTEVGALGQRTRQQLRIAATPLVSSHLLPQMLARFSQAQPEVRIQLMDSDLQGVQALVESGAADIGLGFFFKVSAGLVRRQIAEFALMKVSPASASPAALGRGTWTSLRGTRLITLPAENPIQRSIDTHLHRLGVAPGDTQPVSFIATMISMVEAGFGHAVIPTFAVAACRHHRVAMEVLGSPQLKLGFYRVSRRGAAQTAAMQAFDEVLVELLPTMSR</sequence>
<comment type="similarity">
    <text evidence="1">Belongs to the LysR transcriptional regulatory family.</text>
</comment>
<keyword evidence="3" id="KW-0238">DNA-binding</keyword>
<dbReference type="Pfam" id="PF00126">
    <property type="entry name" value="HTH_1"/>
    <property type="match status" value="1"/>
</dbReference>
<evidence type="ECO:0000256" key="4">
    <source>
        <dbReference type="ARBA" id="ARBA00023163"/>
    </source>
</evidence>
<dbReference type="AlphaFoldDB" id="A0A147H1D8"/>
<evidence type="ECO:0000256" key="3">
    <source>
        <dbReference type="ARBA" id="ARBA00023125"/>
    </source>
</evidence>
<dbReference type="PATRIC" id="fig|433924.3.peg.3330"/>
<dbReference type="EMBL" id="LDSL01000047">
    <property type="protein sequence ID" value="KTT23732.1"/>
    <property type="molecule type" value="Genomic_DNA"/>
</dbReference>
<dbReference type="InterPro" id="IPR036388">
    <property type="entry name" value="WH-like_DNA-bd_sf"/>
</dbReference>
<accession>A0A147H1D8</accession>
<dbReference type="GO" id="GO:0003700">
    <property type="term" value="F:DNA-binding transcription factor activity"/>
    <property type="evidence" value="ECO:0007669"/>
    <property type="project" value="InterPro"/>
</dbReference>
<dbReference type="OrthoDB" id="9106612at2"/>
<dbReference type="InterPro" id="IPR000847">
    <property type="entry name" value="LysR_HTH_N"/>
</dbReference>
<dbReference type="InterPro" id="IPR005119">
    <property type="entry name" value="LysR_subst-bd"/>
</dbReference>
<keyword evidence="2" id="KW-0805">Transcription regulation</keyword>
<keyword evidence="7" id="KW-1185">Reference proteome</keyword>
<name>A0A147H1D8_9BURK</name>
<dbReference type="FunFam" id="1.10.10.10:FF:000001">
    <property type="entry name" value="LysR family transcriptional regulator"/>
    <property type="match status" value="1"/>
</dbReference>
<dbReference type="InterPro" id="IPR050950">
    <property type="entry name" value="HTH-type_LysR_regulators"/>
</dbReference>
<dbReference type="PRINTS" id="PR00039">
    <property type="entry name" value="HTHLYSR"/>
</dbReference>
<dbReference type="PROSITE" id="PS50931">
    <property type="entry name" value="HTH_LYSR"/>
    <property type="match status" value="1"/>
</dbReference>
<dbReference type="Gene3D" id="3.40.190.290">
    <property type="match status" value="1"/>
</dbReference>
<dbReference type="Pfam" id="PF03466">
    <property type="entry name" value="LysR_substrate"/>
    <property type="match status" value="1"/>
</dbReference>
<reference evidence="6 7" key="1">
    <citation type="journal article" date="2016" name="Front. Microbiol.">
        <title>Genomic Resource of Rice Seed Associated Bacteria.</title>
        <authorList>
            <person name="Midha S."/>
            <person name="Bansal K."/>
            <person name="Sharma S."/>
            <person name="Kumar N."/>
            <person name="Patil P.P."/>
            <person name="Chaudhry V."/>
            <person name="Patil P.B."/>
        </authorList>
    </citation>
    <scope>NUCLEOTIDE SEQUENCE [LARGE SCALE GENOMIC DNA]</scope>
    <source>
        <strain evidence="6 7">NS331</strain>
    </source>
</reference>
<evidence type="ECO:0000313" key="6">
    <source>
        <dbReference type="EMBL" id="KTT23732.1"/>
    </source>
</evidence>
<evidence type="ECO:0000313" key="7">
    <source>
        <dbReference type="Proteomes" id="UP000072741"/>
    </source>
</evidence>
<keyword evidence="4" id="KW-0804">Transcription</keyword>